<dbReference type="InterPro" id="IPR036415">
    <property type="entry name" value="Lamin_tail_dom_sf"/>
</dbReference>
<proteinExistence type="predicted"/>
<accession>X1F1X0</accession>
<dbReference type="InterPro" id="IPR001322">
    <property type="entry name" value="Lamin_tail_dom"/>
</dbReference>
<dbReference type="Gene3D" id="2.40.50.90">
    <property type="match status" value="1"/>
</dbReference>
<name>X1F1X0_9ZZZZ</name>
<comment type="caution">
    <text evidence="2">The sequence shown here is derived from an EMBL/GenBank/DDBJ whole genome shotgun (WGS) entry which is preliminary data.</text>
</comment>
<dbReference type="InterPro" id="IPR016071">
    <property type="entry name" value="Staphylococal_nuclease_OB-fold"/>
</dbReference>
<feature type="domain" description="LTD" evidence="1">
    <location>
        <begin position="69"/>
        <end position="174"/>
    </location>
</feature>
<organism evidence="2">
    <name type="scientific">marine sediment metagenome</name>
    <dbReference type="NCBI Taxonomy" id="412755"/>
    <lineage>
        <taxon>unclassified sequences</taxon>
        <taxon>metagenomes</taxon>
        <taxon>ecological metagenomes</taxon>
    </lineage>
</organism>
<dbReference type="Pfam" id="PF00565">
    <property type="entry name" value="SNase"/>
    <property type="match status" value="1"/>
</dbReference>
<dbReference type="SUPFAM" id="SSF50199">
    <property type="entry name" value="Staphylococcal nuclease"/>
    <property type="match status" value="1"/>
</dbReference>
<dbReference type="SUPFAM" id="SSF74853">
    <property type="entry name" value="Lamin A/C globular tail domain"/>
    <property type="match status" value="1"/>
</dbReference>
<reference evidence="2" key="1">
    <citation type="journal article" date="2014" name="Front. Microbiol.">
        <title>High frequency of phylogenetically diverse reductive dehalogenase-homologous genes in deep subseafloor sedimentary metagenomes.</title>
        <authorList>
            <person name="Kawai M."/>
            <person name="Futagami T."/>
            <person name="Toyoda A."/>
            <person name="Takaki Y."/>
            <person name="Nishi S."/>
            <person name="Hori S."/>
            <person name="Arai W."/>
            <person name="Tsubouchi T."/>
            <person name="Morono Y."/>
            <person name="Uchiyama I."/>
            <person name="Ito T."/>
            <person name="Fujiyama A."/>
            <person name="Inagaki F."/>
            <person name="Takami H."/>
        </authorList>
    </citation>
    <scope>NUCLEOTIDE SEQUENCE</scope>
    <source>
        <strain evidence="2">Expedition CK06-06</strain>
    </source>
</reference>
<protein>
    <recommendedName>
        <fullName evidence="1">LTD domain-containing protein</fullName>
    </recommendedName>
</protein>
<evidence type="ECO:0000313" key="2">
    <source>
        <dbReference type="EMBL" id="GAH23379.1"/>
    </source>
</evidence>
<sequence>MYEIVTGKERKDKYNRTLAYIFYNNKNINLELVQNGYANYYFYGGKDKYSNDLESAWEECIDNNINLCESSSHQCSECIELKEFNYKDEIITLYNSCNFNCDLTDWSIKDEGRKKFIFDDFNLESQKEVIIKVGEGVNTNNKLFWTGEDYVWTRTGDSLFLRDSDGGLVLWRSY</sequence>
<dbReference type="PROSITE" id="PS51841">
    <property type="entry name" value="LTD"/>
    <property type="match status" value="1"/>
</dbReference>
<dbReference type="Gene3D" id="2.60.40.1260">
    <property type="entry name" value="Lamin Tail domain"/>
    <property type="match status" value="1"/>
</dbReference>
<dbReference type="EMBL" id="BARU01004745">
    <property type="protein sequence ID" value="GAH23379.1"/>
    <property type="molecule type" value="Genomic_DNA"/>
</dbReference>
<dbReference type="AlphaFoldDB" id="X1F1X0"/>
<dbReference type="InterPro" id="IPR035437">
    <property type="entry name" value="SNase_OB-fold_sf"/>
</dbReference>
<gene>
    <name evidence="2" type="ORF">S03H2_09370</name>
</gene>
<dbReference type="Pfam" id="PF00932">
    <property type="entry name" value="LTD"/>
    <property type="match status" value="1"/>
</dbReference>
<evidence type="ECO:0000259" key="1">
    <source>
        <dbReference type="PROSITE" id="PS51841"/>
    </source>
</evidence>